<name>A0A9D1IPI6_9FIRM</name>
<feature type="transmembrane region" description="Helical" evidence="1">
    <location>
        <begin position="53"/>
        <end position="74"/>
    </location>
</feature>
<organism evidence="2 3">
    <name type="scientific">Candidatus Aphodocola excrementigallinarum</name>
    <dbReference type="NCBI Taxonomy" id="2840670"/>
    <lineage>
        <taxon>Bacteria</taxon>
        <taxon>Bacillati</taxon>
        <taxon>Bacillota</taxon>
        <taxon>Bacilli</taxon>
        <taxon>Candidatus Aphodocola</taxon>
    </lineage>
</organism>
<feature type="transmembrane region" description="Helical" evidence="1">
    <location>
        <begin position="112"/>
        <end position="134"/>
    </location>
</feature>
<keyword evidence="1" id="KW-0472">Membrane</keyword>
<evidence type="ECO:0000256" key="1">
    <source>
        <dbReference type="SAM" id="Phobius"/>
    </source>
</evidence>
<keyword evidence="1" id="KW-0812">Transmembrane</keyword>
<dbReference type="AlphaFoldDB" id="A0A9D1IPI6"/>
<proteinExistence type="predicted"/>
<accession>A0A9D1IPI6</accession>
<dbReference type="Proteomes" id="UP000824074">
    <property type="component" value="Unassembled WGS sequence"/>
</dbReference>
<feature type="transmembrane region" description="Helical" evidence="1">
    <location>
        <begin position="21"/>
        <end position="41"/>
    </location>
</feature>
<feature type="transmembrane region" description="Helical" evidence="1">
    <location>
        <begin position="86"/>
        <end position="106"/>
    </location>
</feature>
<protein>
    <submittedName>
        <fullName evidence="2">Uncharacterized protein</fullName>
    </submittedName>
</protein>
<comment type="caution">
    <text evidence="2">The sequence shown here is derived from an EMBL/GenBank/DDBJ whole genome shotgun (WGS) entry which is preliminary data.</text>
</comment>
<sequence length="144" mass="16537">MVKKRSKEKEFLKKASKFLKMIAIITGVILTIIYLINGGMYSLLFDLRESKTVIIYSVVIIVLLVLLILLNVKDEPAEMSKKKKDLNSYITVGTIFLIIFFAFLLIINLIDFFLPIIVLAIILIVAYFLVYKLIKTLIDKYGIK</sequence>
<gene>
    <name evidence="2" type="ORF">IAB68_00905</name>
</gene>
<evidence type="ECO:0000313" key="3">
    <source>
        <dbReference type="Proteomes" id="UP000824074"/>
    </source>
</evidence>
<reference evidence="2" key="1">
    <citation type="submission" date="2020-10" db="EMBL/GenBank/DDBJ databases">
        <authorList>
            <person name="Gilroy R."/>
        </authorList>
    </citation>
    <scope>NUCLEOTIDE SEQUENCE</scope>
    <source>
        <strain evidence="2">CHK193-30670</strain>
    </source>
</reference>
<dbReference type="EMBL" id="DVMT01000013">
    <property type="protein sequence ID" value="HIU39847.1"/>
    <property type="molecule type" value="Genomic_DNA"/>
</dbReference>
<keyword evidence="1" id="KW-1133">Transmembrane helix</keyword>
<reference evidence="2" key="2">
    <citation type="journal article" date="2021" name="PeerJ">
        <title>Extensive microbial diversity within the chicken gut microbiome revealed by metagenomics and culture.</title>
        <authorList>
            <person name="Gilroy R."/>
            <person name="Ravi A."/>
            <person name="Getino M."/>
            <person name="Pursley I."/>
            <person name="Horton D.L."/>
            <person name="Alikhan N.F."/>
            <person name="Baker D."/>
            <person name="Gharbi K."/>
            <person name="Hall N."/>
            <person name="Watson M."/>
            <person name="Adriaenssens E.M."/>
            <person name="Foster-Nyarko E."/>
            <person name="Jarju S."/>
            <person name="Secka A."/>
            <person name="Antonio M."/>
            <person name="Oren A."/>
            <person name="Chaudhuri R.R."/>
            <person name="La Ragione R."/>
            <person name="Hildebrand F."/>
            <person name="Pallen M.J."/>
        </authorList>
    </citation>
    <scope>NUCLEOTIDE SEQUENCE</scope>
    <source>
        <strain evidence="2">CHK193-30670</strain>
    </source>
</reference>
<evidence type="ECO:0000313" key="2">
    <source>
        <dbReference type="EMBL" id="HIU39847.1"/>
    </source>
</evidence>